<dbReference type="SUPFAM" id="SSF158472">
    <property type="entry name" value="HAMP domain-like"/>
    <property type="match status" value="1"/>
</dbReference>
<keyword evidence="6 11" id="KW-0812">Transmembrane</keyword>
<reference evidence="15" key="1">
    <citation type="submission" date="2018-05" db="EMBL/GenBank/DDBJ databases">
        <authorList>
            <person name="Liu B.-T."/>
        </authorList>
    </citation>
    <scope>NUCLEOTIDE SEQUENCE [LARGE SCALE GENOMIC DNA]</scope>
    <source>
        <strain evidence="15">WD6-1</strain>
    </source>
</reference>
<sequence>MASDTVTRRLDAARRFAERLPRRLRPFVLSQLSFVILAVNLAVLAFLVISVLVITENKRALVDAKVESLTAQADLIANLLVETAVQQQPEPVLDTEDARSVLLRLSRLYAPEETRALIFDKGGRLVSDSHLIAGRVAVETLPPAGSPGPISRAGDFFERGWNRLRRLFLSEEERASLERSLLDEVRLAMREGEVVAGVRRSAEGQRIVSVTLPIQPIQAVIGAVTFESYDLDALVAAERQAMAPYILIDVIALFFAAVGLTFYIARPVRRLAGTARAVRLAGGRRVPLPDMGKRGDEIGDLGRAFADMTETLYDRLDAIEAFAADVAHEIKNPLTSIRSAAEVLPTATDPERRDKLIAVIQHDVRRLDRLITDISNASRLDAELAREDLAVVDMTRLLEEIAAAYSGESGDQAVRVSLEVEARDPVVRAREGPLSRVFTNLVDNAVTFSPAGGEVRVRLRRGHGRGRPVLIVTVDDDGPGVPEESLETIFDRFHTQRPEGGDFGAHSGLGLAIARQIVTAHGGRIYAENRRDEAGAVAGARFVVQLPAHLG</sequence>
<evidence type="ECO:0000256" key="10">
    <source>
        <dbReference type="ARBA" id="ARBA00023136"/>
    </source>
</evidence>
<dbReference type="SUPFAM" id="SSF55874">
    <property type="entry name" value="ATPase domain of HSP90 chaperone/DNA topoisomerase II/histidine kinase"/>
    <property type="match status" value="1"/>
</dbReference>
<dbReference type="InterPro" id="IPR050428">
    <property type="entry name" value="TCS_sensor_his_kinase"/>
</dbReference>
<dbReference type="InterPro" id="IPR004358">
    <property type="entry name" value="Sig_transdc_His_kin-like_C"/>
</dbReference>
<dbReference type="EC" id="2.7.13.3" evidence="3"/>
<comment type="caution">
    <text evidence="14">The sequence shown here is derived from an EMBL/GenBank/DDBJ whole genome shotgun (WGS) entry which is preliminary data.</text>
</comment>
<dbReference type="Pfam" id="PF13756">
    <property type="entry name" value="Stimulus_sens_1"/>
    <property type="match status" value="1"/>
</dbReference>
<accession>A0A2U2BVW3</accession>
<evidence type="ECO:0000259" key="12">
    <source>
        <dbReference type="PROSITE" id="PS50109"/>
    </source>
</evidence>
<dbReference type="SUPFAM" id="SSF47384">
    <property type="entry name" value="Homodimeric domain of signal transducing histidine kinase"/>
    <property type="match status" value="1"/>
</dbReference>
<dbReference type="PANTHER" id="PTHR45436:SF5">
    <property type="entry name" value="SENSOR HISTIDINE KINASE TRCS"/>
    <property type="match status" value="1"/>
</dbReference>
<dbReference type="CDD" id="cd00082">
    <property type="entry name" value="HisKA"/>
    <property type="match status" value="1"/>
</dbReference>
<dbReference type="Gene3D" id="6.10.340.10">
    <property type="match status" value="1"/>
</dbReference>
<dbReference type="GO" id="GO:0016020">
    <property type="term" value="C:membrane"/>
    <property type="evidence" value="ECO:0007669"/>
    <property type="project" value="UniProtKB-SubCell"/>
</dbReference>
<dbReference type="PROSITE" id="PS50885">
    <property type="entry name" value="HAMP"/>
    <property type="match status" value="1"/>
</dbReference>
<dbReference type="AlphaFoldDB" id="A0A2U2BVW3"/>
<feature type="transmembrane region" description="Helical" evidence="11">
    <location>
        <begin position="32"/>
        <end position="55"/>
    </location>
</feature>
<name>A0A2U2BVW3_9PROT</name>
<dbReference type="PROSITE" id="PS50109">
    <property type="entry name" value="HIS_KIN"/>
    <property type="match status" value="1"/>
</dbReference>
<keyword evidence="5" id="KW-0808">Transferase</keyword>
<feature type="domain" description="Histidine kinase" evidence="12">
    <location>
        <begin position="325"/>
        <end position="550"/>
    </location>
</feature>
<dbReference type="Proteomes" id="UP000245168">
    <property type="component" value="Unassembled WGS sequence"/>
</dbReference>
<evidence type="ECO:0000256" key="11">
    <source>
        <dbReference type="SAM" id="Phobius"/>
    </source>
</evidence>
<dbReference type="OrthoDB" id="9805942at2"/>
<organism evidence="14 15">
    <name type="scientific">Marinicauda salina</name>
    <dbReference type="NCBI Taxonomy" id="2135793"/>
    <lineage>
        <taxon>Bacteria</taxon>
        <taxon>Pseudomonadati</taxon>
        <taxon>Pseudomonadota</taxon>
        <taxon>Alphaproteobacteria</taxon>
        <taxon>Maricaulales</taxon>
        <taxon>Maricaulaceae</taxon>
        <taxon>Marinicauda</taxon>
    </lineage>
</organism>
<dbReference type="CDD" id="cd06225">
    <property type="entry name" value="HAMP"/>
    <property type="match status" value="1"/>
</dbReference>
<dbReference type="SMART" id="SM00304">
    <property type="entry name" value="HAMP"/>
    <property type="match status" value="1"/>
</dbReference>
<evidence type="ECO:0000313" key="14">
    <source>
        <dbReference type="EMBL" id="PWE18148.1"/>
    </source>
</evidence>
<feature type="transmembrane region" description="Helical" evidence="11">
    <location>
        <begin position="245"/>
        <end position="265"/>
    </location>
</feature>
<dbReference type="Pfam" id="PF00672">
    <property type="entry name" value="HAMP"/>
    <property type="match status" value="1"/>
</dbReference>
<comment type="subcellular location">
    <subcellularLocation>
        <location evidence="2">Membrane</location>
    </subcellularLocation>
</comment>
<dbReference type="InterPro" id="IPR005467">
    <property type="entry name" value="His_kinase_dom"/>
</dbReference>
<keyword evidence="15" id="KW-1185">Reference proteome</keyword>
<keyword evidence="9" id="KW-0902">Two-component regulatory system</keyword>
<gene>
    <name evidence="14" type="ORF">DDZ18_00600</name>
</gene>
<dbReference type="Pfam" id="PF13755">
    <property type="entry name" value="Sensor_TM1"/>
    <property type="match status" value="1"/>
</dbReference>
<dbReference type="InterPro" id="IPR003594">
    <property type="entry name" value="HATPase_dom"/>
</dbReference>
<dbReference type="Gene3D" id="3.30.565.10">
    <property type="entry name" value="Histidine kinase-like ATPase, C-terminal domain"/>
    <property type="match status" value="1"/>
</dbReference>
<keyword evidence="7 14" id="KW-0418">Kinase</keyword>
<evidence type="ECO:0000256" key="4">
    <source>
        <dbReference type="ARBA" id="ARBA00022553"/>
    </source>
</evidence>
<dbReference type="Pfam" id="PF02518">
    <property type="entry name" value="HATPase_c"/>
    <property type="match status" value="1"/>
</dbReference>
<dbReference type="InterPro" id="IPR025908">
    <property type="entry name" value="Sensor_TM1"/>
</dbReference>
<dbReference type="InterPro" id="IPR025919">
    <property type="entry name" value="Stimulus_sens_dom"/>
</dbReference>
<evidence type="ECO:0000256" key="6">
    <source>
        <dbReference type="ARBA" id="ARBA00022692"/>
    </source>
</evidence>
<dbReference type="PANTHER" id="PTHR45436">
    <property type="entry name" value="SENSOR HISTIDINE KINASE YKOH"/>
    <property type="match status" value="1"/>
</dbReference>
<evidence type="ECO:0000313" key="15">
    <source>
        <dbReference type="Proteomes" id="UP000245168"/>
    </source>
</evidence>
<evidence type="ECO:0000256" key="1">
    <source>
        <dbReference type="ARBA" id="ARBA00000085"/>
    </source>
</evidence>
<keyword evidence="4" id="KW-0597">Phosphoprotein</keyword>
<dbReference type="InterPro" id="IPR036890">
    <property type="entry name" value="HATPase_C_sf"/>
</dbReference>
<keyword evidence="8 11" id="KW-1133">Transmembrane helix</keyword>
<dbReference type="InterPro" id="IPR003661">
    <property type="entry name" value="HisK_dim/P_dom"/>
</dbReference>
<dbReference type="SMART" id="SM00387">
    <property type="entry name" value="HATPase_c"/>
    <property type="match status" value="1"/>
</dbReference>
<keyword evidence="10 11" id="KW-0472">Membrane</keyword>
<evidence type="ECO:0000259" key="13">
    <source>
        <dbReference type="PROSITE" id="PS50885"/>
    </source>
</evidence>
<evidence type="ECO:0000256" key="3">
    <source>
        <dbReference type="ARBA" id="ARBA00012438"/>
    </source>
</evidence>
<dbReference type="Gene3D" id="1.10.287.130">
    <property type="match status" value="1"/>
</dbReference>
<evidence type="ECO:0000256" key="8">
    <source>
        <dbReference type="ARBA" id="ARBA00022989"/>
    </source>
</evidence>
<evidence type="ECO:0000256" key="7">
    <source>
        <dbReference type="ARBA" id="ARBA00022777"/>
    </source>
</evidence>
<protein>
    <recommendedName>
        <fullName evidence="3">histidine kinase</fullName>
        <ecNumber evidence="3">2.7.13.3</ecNumber>
    </recommendedName>
</protein>
<dbReference type="InterPro" id="IPR036097">
    <property type="entry name" value="HisK_dim/P_sf"/>
</dbReference>
<dbReference type="GO" id="GO:0000155">
    <property type="term" value="F:phosphorelay sensor kinase activity"/>
    <property type="evidence" value="ECO:0007669"/>
    <property type="project" value="InterPro"/>
</dbReference>
<comment type="catalytic activity">
    <reaction evidence="1">
        <text>ATP + protein L-histidine = ADP + protein N-phospho-L-histidine.</text>
        <dbReference type="EC" id="2.7.13.3"/>
    </reaction>
</comment>
<proteinExistence type="predicted"/>
<dbReference type="SMART" id="SM00388">
    <property type="entry name" value="HisKA"/>
    <property type="match status" value="1"/>
</dbReference>
<feature type="domain" description="HAMP" evidence="13">
    <location>
        <begin position="262"/>
        <end position="317"/>
    </location>
</feature>
<dbReference type="PRINTS" id="PR00344">
    <property type="entry name" value="BCTRLSENSOR"/>
</dbReference>
<evidence type="ECO:0000256" key="9">
    <source>
        <dbReference type="ARBA" id="ARBA00023012"/>
    </source>
</evidence>
<dbReference type="EMBL" id="QEXV01000001">
    <property type="protein sequence ID" value="PWE18148.1"/>
    <property type="molecule type" value="Genomic_DNA"/>
</dbReference>
<evidence type="ECO:0000256" key="2">
    <source>
        <dbReference type="ARBA" id="ARBA00004370"/>
    </source>
</evidence>
<dbReference type="InterPro" id="IPR003660">
    <property type="entry name" value="HAMP_dom"/>
</dbReference>
<evidence type="ECO:0000256" key="5">
    <source>
        <dbReference type="ARBA" id="ARBA00022679"/>
    </source>
</evidence>
<dbReference type="Pfam" id="PF00512">
    <property type="entry name" value="HisKA"/>
    <property type="match status" value="1"/>
</dbReference>